<dbReference type="RefSeq" id="WP_035599305.1">
    <property type="nucleotide sequence ID" value="NZ_ARYM01000014.1"/>
</dbReference>
<evidence type="ECO:0000313" key="1">
    <source>
        <dbReference type="EMBL" id="KCZ97885.1"/>
    </source>
</evidence>
<dbReference type="AlphaFoldDB" id="A0A062VIL4"/>
<dbReference type="Proteomes" id="UP000027100">
    <property type="component" value="Unassembled WGS sequence"/>
</dbReference>
<reference evidence="1 2" key="1">
    <citation type="journal article" date="2014" name="Antonie Van Leeuwenhoek">
        <title>Hyphomonas beringensis sp. nov. and Hyphomonas chukchiensis sp. nov., isolated from surface seawater of the Bering Sea and Chukchi Sea.</title>
        <authorList>
            <person name="Li C."/>
            <person name="Lai Q."/>
            <person name="Li G."/>
            <person name="Dong C."/>
            <person name="Wang J."/>
            <person name="Liao Y."/>
            <person name="Shao Z."/>
        </authorList>
    </citation>
    <scope>NUCLEOTIDE SEQUENCE [LARGE SCALE GENOMIC DNA]</scope>
    <source>
        <strain evidence="1 2">PS728</strain>
    </source>
</reference>
<dbReference type="EMBL" id="ARYM01000014">
    <property type="protein sequence ID" value="KCZ97885.1"/>
    <property type="molecule type" value="Genomic_DNA"/>
</dbReference>
<dbReference type="OrthoDB" id="7618569at2"/>
<dbReference type="InterPro" id="IPR035919">
    <property type="entry name" value="EAL_sf"/>
</dbReference>
<comment type="caution">
    <text evidence="1">The sequence shown here is derived from an EMBL/GenBank/DDBJ whole genome shotgun (WGS) entry which is preliminary data.</text>
</comment>
<evidence type="ECO:0000313" key="2">
    <source>
        <dbReference type="Proteomes" id="UP000027100"/>
    </source>
</evidence>
<proteinExistence type="predicted"/>
<dbReference type="SUPFAM" id="SSF141868">
    <property type="entry name" value="EAL domain-like"/>
    <property type="match status" value="1"/>
</dbReference>
<gene>
    <name evidence="1" type="ORF">HPO_12503</name>
</gene>
<dbReference type="Gene3D" id="3.20.20.450">
    <property type="entry name" value="EAL domain"/>
    <property type="match status" value="1"/>
</dbReference>
<name>A0A062VIL4_9PROT</name>
<protein>
    <submittedName>
        <fullName evidence="1">Uncharacterized protein</fullName>
    </submittedName>
</protein>
<sequence>MTSLNIHAASPRLEQSRVRFLPVVHLLAGDSLGMAAEEAVEFEERVSFGPATVAAETDPAKWLADRLVRVASAACADGAMARPILVPAPMAALANVNTAVACDAAVRRTTMCQQEFCLMFSDAAFAADAADSTSRVARLRKAGFRVGIDMRRSWHCGLSEGLRLLIDTIRVDADALETSADLQEVVLIAKESGILVVADNASWRDGDFLEDTGVAGAIAPRADA</sequence>
<dbReference type="PATRIC" id="fig|1280954.3.peg.2531"/>
<accession>A0A062VIL4</accession>
<dbReference type="STRING" id="1280954.HPO_12503"/>
<keyword evidence="2" id="KW-1185">Reference proteome</keyword>
<dbReference type="eggNOG" id="COG2200">
    <property type="taxonomic scope" value="Bacteria"/>
</dbReference>
<organism evidence="1 2">
    <name type="scientific">Hyphomonas polymorpha PS728</name>
    <dbReference type="NCBI Taxonomy" id="1280954"/>
    <lineage>
        <taxon>Bacteria</taxon>
        <taxon>Pseudomonadati</taxon>
        <taxon>Pseudomonadota</taxon>
        <taxon>Alphaproteobacteria</taxon>
        <taxon>Hyphomonadales</taxon>
        <taxon>Hyphomonadaceae</taxon>
        <taxon>Hyphomonas</taxon>
    </lineage>
</organism>